<keyword evidence="3" id="KW-1185">Reference proteome</keyword>
<evidence type="ECO:0000256" key="1">
    <source>
        <dbReference type="SAM" id="MobiDB-lite"/>
    </source>
</evidence>
<feature type="compositionally biased region" description="Basic and acidic residues" evidence="1">
    <location>
        <begin position="8"/>
        <end position="21"/>
    </location>
</feature>
<accession>A0A8X6UQ59</accession>
<protein>
    <submittedName>
        <fullName evidence="2">Uncharacterized protein</fullName>
    </submittedName>
</protein>
<dbReference type="Proteomes" id="UP000887159">
    <property type="component" value="Unassembled WGS sequence"/>
</dbReference>
<proteinExistence type="predicted"/>
<comment type="caution">
    <text evidence="2">The sequence shown here is derived from an EMBL/GenBank/DDBJ whole genome shotgun (WGS) entry which is preliminary data.</text>
</comment>
<dbReference type="AlphaFoldDB" id="A0A8X6UQ59"/>
<name>A0A8X6UQ59_TRICX</name>
<sequence>MPRTNAKRGKEFRERKGETRKTSSKSSRITEAAKPLIEFLEQTLNLTMNNDAREGTRYGTMIDAVFLIDYKSRIFISYFSYHTPIVSFLGNDAEKFE</sequence>
<evidence type="ECO:0000313" key="3">
    <source>
        <dbReference type="Proteomes" id="UP000887159"/>
    </source>
</evidence>
<dbReference type="EMBL" id="BMAU01021046">
    <property type="protein sequence ID" value="GFX88081.1"/>
    <property type="molecule type" value="Genomic_DNA"/>
</dbReference>
<feature type="region of interest" description="Disordered" evidence="1">
    <location>
        <begin position="1"/>
        <end position="29"/>
    </location>
</feature>
<gene>
    <name evidence="2" type="ORF">TNCV_158991</name>
</gene>
<organism evidence="2 3">
    <name type="scientific">Trichonephila clavipes</name>
    <name type="common">Golden silk orbweaver</name>
    <name type="synonym">Nephila clavipes</name>
    <dbReference type="NCBI Taxonomy" id="2585209"/>
    <lineage>
        <taxon>Eukaryota</taxon>
        <taxon>Metazoa</taxon>
        <taxon>Ecdysozoa</taxon>
        <taxon>Arthropoda</taxon>
        <taxon>Chelicerata</taxon>
        <taxon>Arachnida</taxon>
        <taxon>Araneae</taxon>
        <taxon>Araneomorphae</taxon>
        <taxon>Entelegynae</taxon>
        <taxon>Araneoidea</taxon>
        <taxon>Nephilidae</taxon>
        <taxon>Trichonephila</taxon>
    </lineage>
</organism>
<evidence type="ECO:0000313" key="2">
    <source>
        <dbReference type="EMBL" id="GFX88081.1"/>
    </source>
</evidence>
<reference evidence="2" key="1">
    <citation type="submission" date="2020-08" db="EMBL/GenBank/DDBJ databases">
        <title>Multicomponent nature underlies the extraordinary mechanical properties of spider dragline silk.</title>
        <authorList>
            <person name="Kono N."/>
            <person name="Nakamura H."/>
            <person name="Mori M."/>
            <person name="Yoshida Y."/>
            <person name="Ohtoshi R."/>
            <person name="Malay A.D."/>
            <person name="Moran D.A.P."/>
            <person name="Tomita M."/>
            <person name="Numata K."/>
            <person name="Arakawa K."/>
        </authorList>
    </citation>
    <scope>NUCLEOTIDE SEQUENCE</scope>
</reference>